<dbReference type="PRINTS" id="PR01078">
    <property type="entry name" value="AMINACHANNEL"/>
</dbReference>
<dbReference type="PANTHER" id="PTHR11690">
    <property type="entry name" value="AMILORIDE-SENSITIVE SODIUM CHANNEL-RELATED"/>
    <property type="match status" value="1"/>
</dbReference>
<dbReference type="Gene3D" id="1.10.287.770">
    <property type="entry name" value="YojJ-like"/>
    <property type="match status" value="1"/>
</dbReference>
<reference evidence="14" key="1">
    <citation type="submission" date="2025-08" db="UniProtKB">
        <authorList>
            <consortium name="RefSeq"/>
        </authorList>
    </citation>
    <scope>IDENTIFICATION</scope>
</reference>
<dbReference type="PANTHER" id="PTHR11690:SF248">
    <property type="entry name" value="PICKPOCKET 17, ISOFORM A"/>
    <property type="match status" value="1"/>
</dbReference>
<evidence type="ECO:0000256" key="12">
    <source>
        <dbReference type="RuleBase" id="RU000679"/>
    </source>
</evidence>
<dbReference type="AlphaFoldDB" id="A0AAJ7RLQ0"/>
<dbReference type="GeneID" id="107269086"/>
<protein>
    <submittedName>
        <fullName evidence="14">Amiloride-sensitive sodium channel subunit gamma-like isoform X1</fullName>
    </submittedName>
</protein>
<evidence type="ECO:0000256" key="3">
    <source>
        <dbReference type="ARBA" id="ARBA00022448"/>
    </source>
</evidence>
<evidence type="ECO:0000256" key="1">
    <source>
        <dbReference type="ARBA" id="ARBA00004141"/>
    </source>
</evidence>
<sequence length="607" mass="69725">MMFYRGKIVKSKWFRKVLGYWNPIWRTWHKYLGLTTIPGLQSVHNAQGKFATIAWSILFVIGLACTIRDVYISWMDYLAYPVITTINIKQATSLPFPAVTVCNLNPVHCGNLRRLARRNRDTDLGDRLQELYDMTSCIELHWKPRRDNTIKINSILRSKRSDKLITGEVKISSNTTKTTIESIAAVTVSIGEDDEKKPVNQTRSFNDLMNFMALYTNFSEEHRSAMGHDTDEFIRACTFSGKSCSNVTLFFRPLLSTTFGNCFTFMTTRKTVMPGKDYGLSLELFLDQRNYIGGGLSPRAGARVVVHAPSMLPLPDANGVTVPPHTATGLALMEVRLNREKLPYSTNCTSGWERTWYASRITDSYPYTMERCQRVCLQLAFEESCSCTHPNYMDLATEAFPCNLTSEHQNYACASQVLDEFENSIRTCSCNMDCRVFDFRETMYEMKISQATWPNDNNWCDVAQRFGMARNCKYKMYQSENQIQEKQRVVENVLTIDVFFENLRIQSIVQHPTYKLQTFVGSLGGALSLYLGVTLFMLLEVVEVFLRLTFALCHYGFCMIYQRGSTAMPNKNHRRNLRNGIFYTDFRFGPPRLSSGMQSVKPIKFVW</sequence>
<dbReference type="Proteomes" id="UP000694920">
    <property type="component" value="Unplaced"/>
</dbReference>
<proteinExistence type="inferred from homology"/>
<dbReference type="Gene3D" id="2.60.470.10">
    <property type="entry name" value="Acid-sensing ion channels like domains"/>
    <property type="match status" value="1"/>
</dbReference>
<evidence type="ECO:0000256" key="6">
    <source>
        <dbReference type="ARBA" id="ARBA00022989"/>
    </source>
</evidence>
<keyword evidence="3 12" id="KW-0813">Transport</keyword>
<keyword evidence="5 12" id="KW-0812">Transmembrane</keyword>
<comment type="similarity">
    <text evidence="2 12">Belongs to the amiloride-sensitive sodium channel (TC 1.A.6) family.</text>
</comment>
<dbReference type="RefSeq" id="XP_024942631.1">
    <property type="nucleotide sequence ID" value="XM_025086863.1"/>
</dbReference>
<organism evidence="13 14">
    <name type="scientific">Cephus cinctus</name>
    <name type="common">Wheat stem sawfly</name>
    <dbReference type="NCBI Taxonomy" id="211228"/>
    <lineage>
        <taxon>Eukaryota</taxon>
        <taxon>Metazoa</taxon>
        <taxon>Ecdysozoa</taxon>
        <taxon>Arthropoda</taxon>
        <taxon>Hexapoda</taxon>
        <taxon>Insecta</taxon>
        <taxon>Pterygota</taxon>
        <taxon>Neoptera</taxon>
        <taxon>Endopterygota</taxon>
        <taxon>Hymenoptera</taxon>
        <taxon>Cephoidea</taxon>
        <taxon>Cephidae</taxon>
        <taxon>Cephus</taxon>
    </lineage>
</organism>
<keyword evidence="11 12" id="KW-0407">Ion channel</keyword>
<accession>A0AAJ7RLQ0</accession>
<evidence type="ECO:0000256" key="8">
    <source>
        <dbReference type="ARBA" id="ARBA00023065"/>
    </source>
</evidence>
<evidence type="ECO:0000256" key="5">
    <source>
        <dbReference type="ARBA" id="ARBA00022692"/>
    </source>
</evidence>
<evidence type="ECO:0000313" key="14">
    <source>
        <dbReference type="RefSeq" id="XP_024942631.1"/>
    </source>
</evidence>
<keyword evidence="6" id="KW-1133">Transmembrane helix</keyword>
<keyword evidence="8 12" id="KW-0406">Ion transport</keyword>
<name>A0AAJ7RLQ0_CEPCN</name>
<dbReference type="KEGG" id="ccin:107269086"/>
<gene>
    <name evidence="14" type="primary">LOC107269086</name>
</gene>
<keyword evidence="4 12" id="KW-0894">Sodium channel</keyword>
<evidence type="ECO:0000256" key="10">
    <source>
        <dbReference type="ARBA" id="ARBA00023201"/>
    </source>
</evidence>
<evidence type="ECO:0000313" key="13">
    <source>
        <dbReference type="Proteomes" id="UP000694920"/>
    </source>
</evidence>
<evidence type="ECO:0000256" key="11">
    <source>
        <dbReference type="ARBA" id="ARBA00023303"/>
    </source>
</evidence>
<keyword evidence="13" id="KW-1185">Reference proteome</keyword>
<dbReference type="GO" id="GO:0015280">
    <property type="term" value="F:ligand-gated sodium channel activity"/>
    <property type="evidence" value="ECO:0007669"/>
    <property type="project" value="TreeGrafter"/>
</dbReference>
<dbReference type="GO" id="GO:0005886">
    <property type="term" value="C:plasma membrane"/>
    <property type="evidence" value="ECO:0007669"/>
    <property type="project" value="TreeGrafter"/>
</dbReference>
<keyword evidence="7" id="KW-0915">Sodium</keyword>
<keyword evidence="9" id="KW-0472">Membrane</keyword>
<keyword evidence="10 12" id="KW-0739">Sodium transport</keyword>
<comment type="subcellular location">
    <subcellularLocation>
        <location evidence="1">Membrane</location>
        <topology evidence="1">Multi-pass membrane protein</topology>
    </subcellularLocation>
</comment>
<evidence type="ECO:0000256" key="7">
    <source>
        <dbReference type="ARBA" id="ARBA00023053"/>
    </source>
</evidence>
<dbReference type="InterPro" id="IPR001873">
    <property type="entry name" value="ENaC"/>
</dbReference>
<dbReference type="Pfam" id="PF00858">
    <property type="entry name" value="ASC"/>
    <property type="match status" value="1"/>
</dbReference>
<evidence type="ECO:0000256" key="2">
    <source>
        <dbReference type="ARBA" id="ARBA00007193"/>
    </source>
</evidence>
<evidence type="ECO:0000256" key="9">
    <source>
        <dbReference type="ARBA" id="ARBA00023136"/>
    </source>
</evidence>
<evidence type="ECO:0000256" key="4">
    <source>
        <dbReference type="ARBA" id="ARBA00022461"/>
    </source>
</evidence>